<evidence type="ECO:0000256" key="7">
    <source>
        <dbReference type="ARBA" id="ARBA00022679"/>
    </source>
</evidence>
<dbReference type="InterPro" id="IPR036097">
    <property type="entry name" value="HisK_dim/P_sf"/>
</dbReference>
<evidence type="ECO:0000256" key="9">
    <source>
        <dbReference type="ARBA" id="ARBA00022777"/>
    </source>
</evidence>
<evidence type="ECO:0000256" key="11">
    <source>
        <dbReference type="ARBA" id="ARBA00022840"/>
    </source>
</evidence>
<evidence type="ECO:0000256" key="12">
    <source>
        <dbReference type="ARBA" id="ARBA00023012"/>
    </source>
</evidence>
<dbReference type="PANTHER" id="PTHR43156">
    <property type="entry name" value="STAGE II SPORULATION PROTEIN E-RELATED"/>
    <property type="match status" value="1"/>
</dbReference>
<dbReference type="FunFam" id="3.30.565.10:FF:000023">
    <property type="entry name" value="PAS domain-containing sensor histidine kinase"/>
    <property type="match status" value="1"/>
</dbReference>
<dbReference type="Gene3D" id="1.10.287.130">
    <property type="match status" value="1"/>
</dbReference>
<dbReference type="SMART" id="SM00091">
    <property type="entry name" value="PAS"/>
    <property type="match status" value="1"/>
</dbReference>
<dbReference type="GO" id="GO:0016791">
    <property type="term" value="F:phosphatase activity"/>
    <property type="evidence" value="ECO:0007669"/>
    <property type="project" value="TreeGrafter"/>
</dbReference>
<evidence type="ECO:0000256" key="13">
    <source>
        <dbReference type="ARBA" id="ARBA00023136"/>
    </source>
</evidence>
<dbReference type="InterPro" id="IPR003018">
    <property type="entry name" value="GAF"/>
</dbReference>
<dbReference type="InterPro" id="IPR035965">
    <property type="entry name" value="PAS-like_dom_sf"/>
</dbReference>
<gene>
    <name evidence="16" type="ORF">SE18_15810</name>
</gene>
<evidence type="ECO:0000256" key="5">
    <source>
        <dbReference type="ARBA" id="ARBA00022475"/>
    </source>
</evidence>
<dbReference type="InterPro" id="IPR004358">
    <property type="entry name" value="Sig_transdc_His_kin-like_C"/>
</dbReference>
<dbReference type="InterPro" id="IPR000014">
    <property type="entry name" value="PAS"/>
</dbReference>
<evidence type="ECO:0000256" key="3">
    <source>
        <dbReference type="ARBA" id="ARBA00004314"/>
    </source>
</evidence>
<dbReference type="Gene3D" id="3.30.565.10">
    <property type="entry name" value="Histidine kinase-like ATPase, C-terminal domain"/>
    <property type="match status" value="1"/>
</dbReference>
<dbReference type="PATRIC" id="fig|70996.4.peg.26"/>
<dbReference type="GO" id="GO:0006355">
    <property type="term" value="P:regulation of DNA-templated transcription"/>
    <property type="evidence" value="ECO:0007669"/>
    <property type="project" value="InterPro"/>
</dbReference>
<dbReference type="PROSITE" id="PS50109">
    <property type="entry name" value="HIS_KIN"/>
    <property type="match status" value="1"/>
</dbReference>
<evidence type="ECO:0000256" key="4">
    <source>
        <dbReference type="ARBA" id="ARBA00012438"/>
    </source>
</evidence>
<dbReference type="SUPFAM" id="SSF55781">
    <property type="entry name" value="GAF domain-like"/>
    <property type="match status" value="17"/>
</dbReference>
<dbReference type="Pfam" id="PF00989">
    <property type="entry name" value="PAS"/>
    <property type="match status" value="1"/>
</dbReference>
<comment type="subcellular location">
    <subcellularLocation>
        <location evidence="2">Cell membrane</location>
    </subcellularLocation>
    <subcellularLocation>
        <location evidence="3">Membrane raft</location>
        <topology evidence="3">Multi-pass membrane protein</topology>
    </subcellularLocation>
</comment>
<dbReference type="SMART" id="SM00388">
    <property type="entry name" value="HisKA"/>
    <property type="match status" value="1"/>
</dbReference>
<evidence type="ECO:0000259" key="15">
    <source>
        <dbReference type="PROSITE" id="PS50112"/>
    </source>
</evidence>
<dbReference type="GO" id="GO:0045121">
    <property type="term" value="C:membrane raft"/>
    <property type="evidence" value="ECO:0007669"/>
    <property type="project" value="UniProtKB-SubCell"/>
</dbReference>
<dbReference type="InterPro" id="IPR052016">
    <property type="entry name" value="Bact_Sigma-Reg"/>
</dbReference>
<dbReference type="InterPro" id="IPR029016">
    <property type="entry name" value="GAF-like_dom_sf"/>
</dbReference>
<dbReference type="InterPro" id="IPR003661">
    <property type="entry name" value="HisK_dim/P_dom"/>
</dbReference>
<organism evidence="16 17">
    <name type="scientific">Herpetosiphon geysericola</name>
    <dbReference type="NCBI Taxonomy" id="70996"/>
    <lineage>
        <taxon>Bacteria</taxon>
        <taxon>Bacillati</taxon>
        <taxon>Chloroflexota</taxon>
        <taxon>Chloroflexia</taxon>
        <taxon>Herpetosiphonales</taxon>
        <taxon>Herpetosiphonaceae</taxon>
        <taxon>Herpetosiphon</taxon>
    </lineage>
</organism>
<dbReference type="CDD" id="cd00082">
    <property type="entry name" value="HisKA"/>
    <property type="match status" value="1"/>
</dbReference>
<dbReference type="GO" id="GO:0000155">
    <property type="term" value="F:phosphorelay sensor kinase activity"/>
    <property type="evidence" value="ECO:0007669"/>
    <property type="project" value="InterPro"/>
</dbReference>
<evidence type="ECO:0000313" key="17">
    <source>
        <dbReference type="Proteomes" id="UP000050277"/>
    </source>
</evidence>
<dbReference type="OrthoDB" id="1931120at2"/>
<sequence>MKISPPSTAIWHVLTGIAHLAREQLPDLPTFAQRCADLLKQSGLFAQGAILRLGQQRSLLTAWGMNKRATNRLLPARVLNGGSEVRLPEGWQMFAIGTAEVPGVLVAPVTLDPEPLTVLLAQLTTLWQGVALQEEFARRERTVAAMTESLQGLAQQLNADEFLQTLVTQATELLGAAGGGVYMIDSNQQYLELRQVVQFPANWNGARIQVGKGVAGMVAQSGKPMLVNNYGQAKEQYDNLPEGINFSAVMAAPLRADEAIIGVLVLVHIEPDRGFQNADLALLESFAAQASLAMRTAKLFDAQRQRQRELYLLYENSLTVGSSLDLTHILNRLTENVLLALGVEQCLLLLWDDRRKICELVAQATDDDAANSLDLSIGATYELRPESILKIAFDTQQPVAVVDVGTDPRINAQRSWLKARGIRSALGLPMLLKERVIGVLLCTTTSRVRSFNPGEITLAQTLAAQAATAIGNTRLLNDERRRNSELSVLQSLSAKLTSGVSLQVALESIGDSVAQLFDNIDLEICVYDPQTQVLNSQYATPRTRQHYASEGGSYGIDQGLTGWLARHRSTLRIDDLQRQKIVKPIRPHETASGLAFRSFLGVPMLIGDQLIGTLELGSGTIGRFDAEDERLLNIIASQAAQALRNVQRYEATDEVLRERVRELLALQRISRELTSTLQLEQLLPAMLTEISQATGCGYGIVVLYNDDESLHVIAQNGYGSAEEAGFLALPLLNNGLLSDPMQRAEALIYDDVTALDDTVEWGEVRSLLMAPILYENRVAGAIIAGDTKGYAFDHAALDFVRAVSDQAALAIGNAQHYEEQVKQRELLQQRASLLNEVLEIGNALRADMELGNLLEQIAFSVTEAAGYRMVLFNLIDQAHPTIMRTVAGAGIALSDLEQLRNEDIAIETLHPLLDSQYRIGRAYYITRGNDSNAWHDGDQLLVPLYSTERELIGIMTVDDPFTHEAPTRRTVETLEIFANQAAIAIENARLFDQRSRQIAELAIINRISRAATTSLKFNDLAREVYNVLRENLPIRAYYLAVFDTKRNSVVESLAIDDEHFMPDVVNGPINENSLMARIIKQRETLFFNDMTAELLSNDGNSPPRNDDGNKTDVPRSWIGVPLLLGDGTVRGVLSLQHNEAGRYGERDAALLDTIANQLAVAIENSRLYGDSQSRLAELALINKIGSLTNSTLDFVEILKGVYESLRSILDLNVFYSFVYDPILGDIVLRVNVEEGKFFIEEQREKLLPNSPSAHVVNTLEPLVFRDMPQEIQGKYTIKRFGNPDKWVRSWIGVPLKIRDDTAVGMLSVQHYEPNVYSEREAELLQTIASQVALAVQNARLFGDRERQIRELDAISQIGQLMSASLDLNEMLGLTAEYLQEVTSAPVFYTMIYDAEHDQITDGYAVQEGVPAERTPRGKPRVGSPSAWVVQHRAPLILADVTNKAELEQKGVQPMANPIQGKNKSPRSWVGVPIIARDGAPIGMLSLQDYQPNAFDQRTVAFLTNVVSHISLGIQKVQLFNERDRQIKELDVIRRVGQVTSSTLNADELMQGVYNVLREFLPIDIFNLSVFDSELTVRIHSFVIDRGMIINYPKATPITPHSLTAWILEHRQPLLFKSVDEEMKAYPDIHPRVASADTVLSQSLMGVPLLTNNDEPLGILLLQHYKQAMFDERDLQLLINVAYQVTLGMQNVLLYSQTQDGLDQLATEAERLALINHVSDLTASTLDTQVLYDLAVEEMAQVTDASQARLVIFDYEAQVGYTRAEFPKGDLSIEVPVANNGTIPWMQRHRRPLVINNPLEHEMTESFRETTKQLGIQSLMLVPLIVKGEVVGSIGLDHMVEGRNFSQRDAETCQTIANQISQGLENARLFAETERQAQVLSRKVGELSVLLEAGQALSSIHEPTQVLDTLVRLVARQLKIETVILFTGDEELQPAASLGLPTDFVQSLRVKRGEGLVGTVAELRKPLTTSATDGQSPIISQHVEFNRDHGLSVFMGVPIVYRNELLGVLSVMSGEGAAFNEDDTALLSALADQAAIAIENTRLFVERERQITVLQALNDVTQAITSTLDPQTLLRQLHLRLSSVVDTRHSFIVLYDSDHNILTFPVVMNGGREERLEPQALAEGVLSRVIRGRRTIVLNSIEETANASRFLLGHDTPMASWVGIPIMLGDMVLGVITIQSPLPRAFSTETIQFLQAVASQTAIALENARLFAERERQVTEAAILSSISQSMTATLSPEELASSILKGLTEIYNTDNAYIVFYDAPTNMISTTVGFSNGQQYSLISHVLSNSFLKTMLFEQRPLMFNSKHDLQNERYSPRLEGIPEAIEPESVIAASITMGSQTYGMNINQPLGVIVIQSPQANAFSRGQLQFLESLANQSSAAVQKAMLFTERERRIRELDTLNRISQGITSTISLDEILERLYAGLGEIVDVSTAFIGLYDPQTHSMEFREAHDRGEPVTIGTRRLSVGVPAWVIEHRQPLLLNTSEEANEYRDAQTQLTTEASAMRIGDRGELEQSYLVVPIVVGVDVIGIINIQSYEEYAFSEYDMSFVTTVAAQAGAAIANARLFSEREQSIQRLNTLNNIGQALSSTVRFDDLLRVIYEQTGKLVNTENFYLALYDERNKEVTFPLYYEHGTSGNVLPQRGMNGLTEYVIRKRQPLLLQGPHIAERMAEMKVDQVGDMARSWLGIPLIAADKVVGVMTVQSYEQDNAYSDELVQLLLTIASQAAQALENARLFSESRQSVRELSTLSETSVSLASTLEIDELMAISSSSAIEMSRADFGGIIVVSGDGYTITNSLALNRDHMELELPNANELDVGSMEILRPLRSGHPLALFDASTDATLAPFVNSIGMRGSIFLPMLREGLRGVVFVGMDEPFTFNERTISSLMILATQIGQAINNAQLFDQIRRFNLELEEIVDQRTLELKGEKERVEALYNIATELGTTLDRDELLLRTLDLAASALMVRRGAVFLLDRESKDLVCHAVLNEELGLKSIETRVRFQHPGLANWIIEHNEGVVISDVWLDDRWTNAQSGRGDDVRSVIAVPLLSSDAPQGVLMLYSNEIGFFTQDHLRFLSTIGGEVSSALHNADLYTLVYDSADRLSDAMWQQREEASKTAAILQSVSEGVMVLDHQTEKIILYNPAAEDVLRIPRSEVMHNSLQVIAAPRNEEELHEEGRALLLYTGLHEGIQIVQRSEGVHRSMIELPGQSIAANFAPVVGEESSRFGVVVVLRDITREVEADRAKRDFIATVSHELRTPLTPIRGFVDLLLLGAVGQMSDPQREMLTTVKTNAMRMVGLVEDLLEIGRLEAGKIVLNTAPSNINQLVRDIVATWDLELKKKNMTLQLELDDTLPLIEYDSKRIGQVLTNMVSNAIKYTYADGDVIIRTFINEDNMIQLDVKDTGVGLTPEQQKSLFKRFYRADSPLRDEVGGTGLGLSIAKSFIELHNGDMWVQSVYGEGSTFSFSLPEMQPRPDLGERDEV</sequence>
<comment type="catalytic activity">
    <reaction evidence="1">
        <text>ATP + protein L-histidine = ADP + protein N-phospho-L-histidine.</text>
        <dbReference type="EC" id="2.7.13.3"/>
    </reaction>
</comment>
<protein>
    <recommendedName>
        <fullName evidence="4">histidine kinase</fullName>
        <ecNumber evidence="4">2.7.13.3</ecNumber>
    </recommendedName>
</protein>
<dbReference type="Pfam" id="PF02518">
    <property type="entry name" value="HATPase_c"/>
    <property type="match status" value="1"/>
</dbReference>
<dbReference type="GO" id="GO:0005524">
    <property type="term" value="F:ATP binding"/>
    <property type="evidence" value="ECO:0007669"/>
    <property type="project" value="UniProtKB-KW"/>
</dbReference>
<evidence type="ECO:0000256" key="2">
    <source>
        <dbReference type="ARBA" id="ARBA00004236"/>
    </source>
</evidence>
<dbReference type="Gene3D" id="3.30.450.20">
    <property type="entry name" value="PAS domain"/>
    <property type="match status" value="1"/>
</dbReference>
<dbReference type="CDD" id="cd16922">
    <property type="entry name" value="HATPase_EvgS-ArcB-TorS-like"/>
    <property type="match status" value="1"/>
</dbReference>
<dbReference type="InterPro" id="IPR005467">
    <property type="entry name" value="His_kinase_dom"/>
</dbReference>
<dbReference type="GO" id="GO:0005886">
    <property type="term" value="C:plasma membrane"/>
    <property type="evidence" value="ECO:0007669"/>
    <property type="project" value="UniProtKB-SubCell"/>
</dbReference>
<keyword evidence="12" id="KW-0902">Two-component regulatory system</keyword>
<evidence type="ECO:0000256" key="10">
    <source>
        <dbReference type="ARBA" id="ARBA00022801"/>
    </source>
</evidence>
<evidence type="ECO:0000256" key="6">
    <source>
        <dbReference type="ARBA" id="ARBA00022553"/>
    </source>
</evidence>
<keyword evidence="13" id="KW-0472">Membrane</keyword>
<keyword evidence="6" id="KW-0597">Phosphoprotein</keyword>
<keyword evidence="10" id="KW-0378">Hydrolase</keyword>
<dbReference type="PANTHER" id="PTHR43156:SF2">
    <property type="entry name" value="STAGE II SPORULATION PROTEIN E"/>
    <property type="match status" value="1"/>
</dbReference>
<accession>A0A0P6Y873</accession>
<dbReference type="InterPro" id="IPR003594">
    <property type="entry name" value="HATPase_dom"/>
</dbReference>
<name>A0A0P6Y873_9CHLR</name>
<evidence type="ECO:0000313" key="16">
    <source>
        <dbReference type="EMBL" id="KPL85163.1"/>
    </source>
</evidence>
<proteinExistence type="predicted"/>
<dbReference type="InterPro" id="IPR036890">
    <property type="entry name" value="HATPase_C_sf"/>
</dbReference>
<dbReference type="Pfam" id="PF01590">
    <property type="entry name" value="GAF"/>
    <property type="match status" value="4"/>
</dbReference>
<dbReference type="SUPFAM" id="SSF55785">
    <property type="entry name" value="PYP-like sensor domain (PAS domain)"/>
    <property type="match status" value="1"/>
</dbReference>
<dbReference type="SUPFAM" id="SSF55874">
    <property type="entry name" value="ATPase domain of HSP90 chaperone/DNA topoisomerase II/histidine kinase"/>
    <property type="match status" value="1"/>
</dbReference>
<keyword evidence="5" id="KW-1003">Cell membrane</keyword>
<keyword evidence="11" id="KW-0067">ATP-binding</keyword>
<dbReference type="SUPFAM" id="SSF47384">
    <property type="entry name" value="Homodimeric domain of signal transducing histidine kinase"/>
    <property type="match status" value="1"/>
</dbReference>
<dbReference type="EC" id="2.7.13.3" evidence="4"/>
<evidence type="ECO:0000259" key="14">
    <source>
        <dbReference type="PROSITE" id="PS50109"/>
    </source>
</evidence>
<dbReference type="SMART" id="SM00065">
    <property type="entry name" value="GAF"/>
    <property type="match status" value="17"/>
</dbReference>
<dbReference type="InterPro" id="IPR013767">
    <property type="entry name" value="PAS_fold"/>
</dbReference>
<dbReference type="Gene3D" id="3.30.450.40">
    <property type="match status" value="17"/>
</dbReference>
<evidence type="ECO:0000256" key="1">
    <source>
        <dbReference type="ARBA" id="ARBA00000085"/>
    </source>
</evidence>
<dbReference type="PROSITE" id="PS50112">
    <property type="entry name" value="PAS"/>
    <property type="match status" value="1"/>
</dbReference>
<feature type="domain" description="PAS" evidence="15">
    <location>
        <begin position="3113"/>
        <end position="3189"/>
    </location>
</feature>
<evidence type="ECO:0000256" key="8">
    <source>
        <dbReference type="ARBA" id="ARBA00022741"/>
    </source>
</evidence>
<feature type="domain" description="Histidine kinase" evidence="14">
    <location>
        <begin position="3251"/>
        <end position="3471"/>
    </location>
</feature>
<dbReference type="Proteomes" id="UP000050277">
    <property type="component" value="Unassembled WGS sequence"/>
</dbReference>
<dbReference type="SMART" id="SM00387">
    <property type="entry name" value="HATPase_c"/>
    <property type="match status" value="1"/>
</dbReference>
<keyword evidence="9" id="KW-0418">Kinase</keyword>
<dbReference type="Pfam" id="PF00512">
    <property type="entry name" value="HisKA"/>
    <property type="match status" value="1"/>
</dbReference>
<comment type="caution">
    <text evidence="16">The sequence shown here is derived from an EMBL/GenBank/DDBJ whole genome shotgun (WGS) entry which is preliminary data.</text>
</comment>
<dbReference type="PRINTS" id="PR00344">
    <property type="entry name" value="BCTRLSENSOR"/>
</dbReference>
<dbReference type="CDD" id="cd00130">
    <property type="entry name" value="PAS"/>
    <property type="match status" value="1"/>
</dbReference>
<dbReference type="FunFam" id="1.10.287.130:FF:000001">
    <property type="entry name" value="Two-component sensor histidine kinase"/>
    <property type="match status" value="1"/>
</dbReference>
<reference evidence="16 17" key="1">
    <citation type="submission" date="2015-07" db="EMBL/GenBank/DDBJ databases">
        <title>Whole genome sequence of Herpetosiphon geysericola DSM 7119.</title>
        <authorList>
            <person name="Hemp J."/>
            <person name="Ward L.M."/>
            <person name="Pace L.A."/>
            <person name="Fischer W.W."/>
        </authorList>
    </citation>
    <scope>NUCLEOTIDE SEQUENCE [LARGE SCALE GENOMIC DNA]</scope>
    <source>
        <strain evidence="16 17">DSM 7119</strain>
    </source>
</reference>
<dbReference type="EMBL" id="LGKP01000025">
    <property type="protein sequence ID" value="KPL85163.1"/>
    <property type="molecule type" value="Genomic_DNA"/>
</dbReference>
<dbReference type="STRING" id="70996.SE18_15810"/>
<keyword evidence="8" id="KW-0547">Nucleotide-binding</keyword>
<keyword evidence="17" id="KW-1185">Reference proteome</keyword>
<dbReference type="RefSeq" id="WP_054535434.1">
    <property type="nucleotide sequence ID" value="NZ_LGKP01000025.1"/>
</dbReference>
<keyword evidence="7" id="KW-0808">Transferase</keyword>
<dbReference type="Pfam" id="PF13185">
    <property type="entry name" value="GAF_2"/>
    <property type="match status" value="12"/>
</dbReference>